<dbReference type="RefSeq" id="WP_211940032.1">
    <property type="nucleotide sequence ID" value="NZ_CP073078.1"/>
</dbReference>
<evidence type="ECO:0000256" key="3">
    <source>
        <dbReference type="SAM" id="Phobius"/>
    </source>
</evidence>
<protein>
    <submittedName>
        <fullName evidence="4">Polar localization protein TipN</fullName>
    </submittedName>
</protein>
<evidence type="ECO:0000256" key="2">
    <source>
        <dbReference type="SAM" id="MobiDB-lite"/>
    </source>
</evidence>
<name>A0A975G4P2_9CAUL</name>
<proteinExistence type="predicted"/>
<keyword evidence="1" id="KW-0175">Coiled coil</keyword>
<keyword evidence="3" id="KW-0812">Transmembrane</keyword>
<feature type="coiled-coil region" evidence="1">
    <location>
        <begin position="209"/>
        <end position="243"/>
    </location>
</feature>
<feature type="compositionally biased region" description="Low complexity" evidence="2">
    <location>
        <begin position="649"/>
        <end position="666"/>
    </location>
</feature>
<reference evidence="4" key="1">
    <citation type="submission" date="2021-04" db="EMBL/GenBank/DDBJ databases">
        <title>The complete genome sequence of Caulobacter sp. S6.</title>
        <authorList>
            <person name="Tang Y."/>
            <person name="Ouyang W."/>
            <person name="Liu Q."/>
            <person name="Huang B."/>
            <person name="Guo Z."/>
            <person name="Lei P."/>
        </authorList>
    </citation>
    <scope>NUCLEOTIDE SEQUENCE</scope>
    <source>
        <strain evidence="4">S6</strain>
    </source>
</reference>
<evidence type="ECO:0000313" key="5">
    <source>
        <dbReference type="Proteomes" id="UP000676409"/>
    </source>
</evidence>
<organism evidence="4 5">
    <name type="scientific">Phenylobacterium montanum</name>
    <dbReference type="NCBI Taxonomy" id="2823693"/>
    <lineage>
        <taxon>Bacteria</taxon>
        <taxon>Pseudomonadati</taxon>
        <taxon>Pseudomonadota</taxon>
        <taxon>Alphaproteobacteria</taxon>
        <taxon>Caulobacterales</taxon>
        <taxon>Caulobacteraceae</taxon>
        <taxon>Phenylobacterium</taxon>
    </lineage>
</organism>
<dbReference type="KEGG" id="caul:KCG34_08990"/>
<feature type="coiled-coil region" evidence="1">
    <location>
        <begin position="463"/>
        <end position="505"/>
    </location>
</feature>
<feature type="transmembrane region" description="Helical" evidence="3">
    <location>
        <begin position="117"/>
        <end position="139"/>
    </location>
</feature>
<evidence type="ECO:0000313" key="4">
    <source>
        <dbReference type="EMBL" id="QUD89981.1"/>
    </source>
</evidence>
<keyword evidence="5" id="KW-1185">Reference proteome</keyword>
<accession>A0A975G4P2</accession>
<keyword evidence="3" id="KW-0472">Membrane</keyword>
<gene>
    <name evidence="4" type="ORF">KCG34_08990</name>
</gene>
<feature type="compositionally biased region" description="Pro residues" evidence="2">
    <location>
        <begin position="667"/>
        <end position="677"/>
    </location>
</feature>
<sequence>MKSKRPSPLVFTRPGAPPPAETVSPGPAVAPVSDPSVSEPQESPIPTETYVAGALGDPGPDSLDLQAFEIKPPESLGSVTPSGQRRPAALESESALPLLNSAASVDETVAAPRAWPVIAVASVVSAVWALTPLMFAWGYRREVAPFGNDGFALAVFVMLSLGPAGLVWVAAYVLHQARKLSAETRRAQALADSLMQPAALAARGAGNAVDLVRQEIKAAASVAEQARSELLSLREVLAAESQRLLEAAQSSGRTAGMLTQSLGGERERMSLITTSLEEQATKVTEAISRQGRMVAEASDLAETQIREAEAALAARAADLAAAAGEASDAARMAAEDLTRQVARLETAGLGVGDQARIVEETLTQQRAALVTAAHGMRADHEALAAEAESQMAQLREILVHARSGAGEISESAAQAGQDLRHVIAQAADQIRQIAETAAEERDHLSAGAAQSLGAVSEIAAREREALERSVRQAIDALIAATDEAAKAAAEQAEIARQKVDQLGEAAFAAGQKADQTFDLHMREARGLIEQSAALIDEAGSRAQQKLAEGLASTQATLKAMEDLLGDLDSRIDRMPDEAKVRADAVRASIEQGMDELMASARRAADETQAIDAAFQDRVRRNYEMLSEAVRLMGVVAGAAGTVSPRPAAAAAPAPVQAVPRTEAPRPTAEPGPAPPPNAADAGLRPRLKLTPTATDEEFKSVFESAGGREHREPPEPAGDSWTWKELLSSMDEPGDAAPAGGGSDEALLNEIDAMGIDAAALLPRPRIDEIGAAVNQGEPAMMRAIVRRLAPAAIRRLSRRMLTDRPFRAHAERFTSRYQGLLDDAVSERNATVVAALLGSDQGRAFLLIDAAGEVQ</sequence>
<feature type="compositionally biased region" description="Polar residues" evidence="2">
    <location>
        <begin position="35"/>
        <end position="46"/>
    </location>
</feature>
<dbReference type="EMBL" id="CP073078">
    <property type="protein sequence ID" value="QUD89981.1"/>
    <property type="molecule type" value="Genomic_DNA"/>
</dbReference>
<dbReference type="Proteomes" id="UP000676409">
    <property type="component" value="Chromosome"/>
</dbReference>
<evidence type="ECO:0000256" key="1">
    <source>
        <dbReference type="SAM" id="Coils"/>
    </source>
</evidence>
<feature type="region of interest" description="Disordered" evidence="2">
    <location>
        <begin position="1"/>
        <end position="61"/>
    </location>
</feature>
<feature type="region of interest" description="Disordered" evidence="2">
    <location>
        <begin position="649"/>
        <end position="684"/>
    </location>
</feature>
<feature type="transmembrane region" description="Helical" evidence="3">
    <location>
        <begin position="151"/>
        <end position="174"/>
    </location>
</feature>
<dbReference type="AlphaFoldDB" id="A0A975G4P2"/>
<keyword evidence="3" id="KW-1133">Transmembrane helix</keyword>